<keyword evidence="2" id="KW-0808">Transferase</keyword>
<feature type="transmembrane region" description="Helical" evidence="8">
    <location>
        <begin position="90"/>
        <end position="110"/>
    </location>
</feature>
<dbReference type="EMBL" id="JAEVFJ010000003">
    <property type="protein sequence ID" value="KAH8106306.1"/>
    <property type="molecule type" value="Genomic_DNA"/>
</dbReference>
<evidence type="ECO:0000256" key="8">
    <source>
        <dbReference type="SAM" id="Phobius"/>
    </source>
</evidence>
<dbReference type="GO" id="GO:0047184">
    <property type="term" value="F:1-acylglycerophosphocholine O-acyltransferase activity"/>
    <property type="evidence" value="ECO:0007669"/>
    <property type="project" value="TreeGrafter"/>
</dbReference>
<evidence type="ECO:0000256" key="3">
    <source>
        <dbReference type="ARBA" id="ARBA00022692"/>
    </source>
</evidence>
<dbReference type="GO" id="GO:0046474">
    <property type="term" value="P:glycerophospholipid biosynthetic process"/>
    <property type="evidence" value="ECO:0007669"/>
    <property type="project" value="TreeGrafter"/>
</dbReference>
<dbReference type="AlphaFoldDB" id="A0A8K0UWC7"/>
<evidence type="ECO:0000313" key="10">
    <source>
        <dbReference type="Proteomes" id="UP000813824"/>
    </source>
</evidence>
<evidence type="ECO:0000256" key="5">
    <source>
        <dbReference type="ARBA" id="ARBA00023136"/>
    </source>
</evidence>
<feature type="transmembrane region" description="Helical" evidence="8">
    <location>
        <begin position="361"/>
        <end position="380"/>
    </location>
</feature>
<feature type="region of interest" description="Disordered" evidence="7">
    <location>
        <begin position="485"/>
        <end position="508"/>
    </location>
</feature>
<protein>
    <submittedName>
        <fullName evidence="9">MBOAT, membrane-bound O-acyltransferase family-domain-containing protein</fullName>
    </submittedName>
</protein>
<dbReference type="GO" id="GO:0003841">
    <property type="term" value="F:1-acylglycerol-3-phosphate O-acyltransferase activity"/>
    <property type="evidence" value="ECO:0007669"/>
    <property type="project" value="TreeGrafter"/>
</dbReference>
<sequence>MDSLFNPLADALGASVDQIKLISCLLISYPLGSAFIRINSPALKHAFSILVAFIYLIPILHLNTGSLQLLASSLGTYFIAANVKGPNMPWIVFVFVFGHLTVNHIIRALFNLSYETFEVTGPQMVLTMKLTTYAWNIWDGRRPVEELDRWQKEKRIVQAPSLLSFLGYVCYFPGILVGPYLEFADYMSLVEGTVFKNVKAEDRKNDYSIIPRGRKRVAYRKLVIGLAFLGTFVVYGGQYNFSKTVSPEFATYSLPYRIAIFQLFGFLERTKYYAIWTLTEGAAILTGLGFTGFGPSGNSLWGGAANVQITSIEWAPNFKVLLDSWNMKTNVWLRECIYKRVTPKGKKPGFRSSMITFATSAFWHGIAGGYYLTFILGGFVQTIGRLCRSNLRPLVLPATYVASRDAPPPPQTTVKRIYDIVGSLCTVLVLNYIAAPFMLLSIKDSLLAWSRLGHYGLIMIVVSLAFFYGPGTGIVRRMQSKRVKAAGGKSTNGSASSTPGTPMPQVMPDVFANDLAKKLEKAD</sequence>
<dbReference type="Proteomes" id="UP000813824">
    <property type="component" value="Unassembled WGS sequence"/>
</dbReference>
<feature type="transmembrane region" description="Helical" evidence="8">
    <location>
        <begin position="420"/>
        <end position="442"/>
    </location>
</feature>
<evidence type="ECO:0000256" key="7">
    <source>
        <dbReference type="SAM" id="MobiDB-lite"/>
    </source>
</evidence>
<dbReference type="GO" id="GO:0005783">
    <property type="term" value="C:endoplasmic reticulum"/>
    <property type="evidence" value="ECO:0007669"/>
    <property type="project" value="TreeGrafter"/>
</dbReference>
<evidence type="ECO:0000256" key="1">
    <source>
        <dbReference type="ARBA" id="ARBA00004141"/>
    </source>
</evidence>
<dbReference type="PANTHER" id="PTHR13906">
    <property type="entry name" value="PORCUPINE"/>
    <property type="match status" value="1"/>
</dbReference>
<feature type="transmembrane region" description="Helical" evidence="8">
    <location>
        <begin position="274"/>
        <end position="293"/>
    </location>
</feature>
<dbReference type="InterPro" id="IPR004299">
    <property type="entry name" value="MBOAT_fam"/>
</dbReference>
<dbReference type="PANTHER" id="PTHR13906:SF4">
    <property type="entry name" value="LYSOPHOSPHOLIPID ACYLTRANSFERASE 6"/>
    <property type="match status" value="1"/>
</dbReference>
<dbReference type="GO" id="GO:0016020">
    <property type="term" value="C:membrane"/>
    <property type="evidence" value="ECO:0007669"/>
    <property type="project" value="UniProtKB-SubCell"/>
</dbReference>
<gene>
    <name evidence="9" type="ORF">BXZ70DRAFT_430259</name>
</gene>
<evidence type="ECO:0000256" key="2">
    <source>
        <dbReference type="ARBA" id="ARBA00022679"/>
    </source>
</evidence>
<reference evidence="9" key="1">
    <citation type="journal article" date="2021" name="New Phytol.">
        <title>Evolutionary innovations through gain and loss of genes in the ectomycorrhizal Boletales.</title>
        <authorList>
            <person name="Wu G."/>
            <person name="Miyauchi S."/>
            <person name="Morin E."/>
            <person name="Kuo A."/>
            <person name="Drula E."/>
            <person name="Varga T."/>
            <person name="Kohler A."/>
            <person name="Feng B."/>
            <person name="Cao Y."/>
            <person name="Lipzen A."/>
            <person name="Daum C."/>
            <person name="Hundley H."/>
            <person name="Pangilinan J."/>
            <person name="Johnson J."/>
            <person name="Barry K."/>
            <person name="LaButti K."/>
            <person name="Ng V."/>
            <person name="Ahrendt S."/>
            <person name="Min B."/>
            <person name="Choi I.G."/>
            <person name="Park H."/>
            <person name="Plett J.M."/>
            <person name="Magnuson J."/>
            <person name="Spatafora J.W."/>
            <person name="Nagy L.G."/>
            <person name="Henrissat B."/>
            <person name="Grigoriev I.V."/>
            <person name="Yang Z.L."/>
            <person name="Xu J."/>
            <person name="Martin F.M."/>
        </authorList>
    </citation>
    <scope>NUCLEOTIDE SEQUENCE</scope>
    <source>
        <strain evidence="9">KKN 215</strain>
    </source>
</reference>
<keyword evidence="10" id="KW-1185">Reference proteome</keyword>
<feature type="transmembrane region" description="Helical" evidence="8">
    <location>
        <begin position="218"/>
        <end position="237"/>
    </location>
</feature>
<accession>A0A8K0UWC7</accession>
<dbReference type="OrthoDB" id="286734at2759"/>
<feature type="compositionally biased region" description="Polar residues" evidence="7">
    <location>
        <begin position="489"/>
        <end position="500"/>
    </location>
</feature>
<feature type="transmembrane region" description="Helical" evidence="8">
    <location>
        <begin position="50"/>
        <end position="70"/>
    </location>
</feature>
<feature type="transmembrane region" description="Helical" evidence="8">
    <location>
        <begin position="249"/>
        <end position="267"/>
    </location>
</feature>
<dbReference type="GO" id="GO:0030258">
    <property type="term" value="P:lipid modification"/>
    <property type="evidence" value="ECO:0007669"/>
    <property type="project" value="TreeGrafter"/>
</dbReference>
<dbReference type="InterPro" id="IPR049941">
    <property type="entry name" value="LPLAT_7/PORCN-like"/>
</dbReference>
<keyword evidence="5 8" id="KW-0472">Membrane</keyword>
<evidence type="ECO:0000313" key="9">
    <source>
        <dbReference type="EMBL" id="KAH8106306.1"/>
    </source>
</evidence>
<dbReference type="Pfam" id="PF03062">
    <property type="entry name" value="MBOAT"/>
    <property type="match status" value="1"/>
</dbReference>
<feature type="transmembrane region" description="Helical" evidence="8">
    <location>
        <begin position="454"/>
        <end position="475"/>
    </location>
</feature>
<organism evidence="9 10">
    <name type="scientific">Cristinia sonorae</name>
    <dbReference type="NCBI Taxonomy" id="1940300"/>
    <lineage>
        <taxon>Eukaryota</taxon>
        <taxon>Fungi</taxon>
        <taxon>Dikarya</taxon>
        <taxon>Basidiomycota</taxon>
        <taxon>Agaricomycotina</taxon>
        <taxon>Agaricomycetes</taxon>
        <taxon>Agaricomycetidae</taxon>
        <taxon>Agaricales</taxon>
        <taxon>Pleurotineae</taxon>
        <taxon>Stephanosporaceae</taxon>
        <taxon>Cristinia</taxon>
    </lineage>
</organism>
<keyword evidence="6" id="KW-0012">Acyltransferase</keyword>
<keyword evidence="3 8" id="KW-0812">Transmembrane</keyword>
<keyword evidence="4 8" id="KW-1133">Transmembrane helix</keyword>
<proteinExistence type="predicted"/>
<evidence type="ECO:0000256" key="6">
    <source>
        <dbReference type="ARBA" id="ARBA00023315"/>
    </source>
</evidence>
<evidence type="ECO:0000256" key="4">
    <source>
        <dbReference type="ARBA" id="ARBA00022989"/>
    </source>
</evidence>
<comment type="caution">
    <text evidence="9">The sequence shown here is derived from an EMBL/GenBank/DDBJ whole genome shotgun (WGS) entry which is preliminary data.</text>
</comment>
<name>A0A8K0UWC7_9AGAR</name>
<comment type="subcellular location">
    <subcellularLocation>
        <location evidence="1">Membrane</location>
        <topology evidence="1">Multi-pass membrane protein</topology>
    </subcellularLocation>
</comment>